<feature type="compositionally biased region" description="Low complexity" evidence="1">
    <location>
        <begin position="8"/>
        <end position="22"/>
    </location>
</feature>
<feature type="domain" description="GYF" evidence="2">
    <location>
        <begin position="339"/>
        <end position="395"/>
    </location>
</feature>
<dbReference type="Proteomes" id="UP001218218">
    <property type="component" value="Unassembled WGS sequence"/>
</dbReference>
<dbReference type="PANTHER" id="PTHR13138:SF3">
    <property type="entry name" value="CD2 ANTIGEN CYTOPLASMIC TAIL-BINDING PROTEIN 2"/>
    <property type="match status" value="1"/>
</dbReference>
<evidence type="ECO:0000313" key="3">
    <source>
        <dbReference type="EMBL" id="KAJ7343390.1"/>
    </source>
</evidence>
<dbReference type="EMBL" id="JARIHO010000023">
    <property type="protein sequence ID" value="KAJ7343390.1"/>
    <property type="molecule type" value="Genomic_DNA"/>
</dbReference>
<accession>A0AAD6ZYK5</accession>
<dbReference type="Gene3D" id="3.30.1490.40">
    <property type="match status" value="1"/>
</dbReference>
<proteinExistence type="predicted"/>
<comment type="caution">
    <text evidence="3">The sequence shown here is derived from an EMBL/GenBank/DDBJ whole genome shotgun (WGS) entry which is preliminary data.</text>
</comment>
<protein>
    <recommendedName>
        <fullName evidence="2">GYF domain-containing protein</fullName>
    </recommendedName>
</protein>
<dbReference type="InterPro" id="IPR039905">
    <property type="entry name" value="CD2BP2/Lin1"/>
</dbReference>
<dbReference type="PANTHER" id="PTHR13138">
    <property type="entry name" value="PROTEIN LIN1"/>
    <property type="match status" value="1"/>
</dbReference>
<feature type="compositionally biased region" description="Acidic residues" evidence="1">
    <location>
        <begin position="118"/>
        <end position="141"/>
    </location>
</feature>
<gene>
    <name evidence="3" type="ORF">DFH08DRAFT_872586</name>
</gene>
<feature type="compositionally biased region" description="Basic and acidic residues" evidence="1">
    <location>
        <begin position="92"/>
        <end position="116"/>
    </location>
</feature>
<sequence length="395" mass="44243">MPPRTSQKRAAGSEAEASSSRAKPPPKKTRFVDPSEDPANFAEEVEANLEQTTRKGRVKNEGYDSDSSDDGEGVVESRKKGAEDDEDDDMFAVDKEDKKDEASAKKKKEEYLRLGDIEGQEFGDSDSEGGDEDDEPEDEDDAERKKKAGMGFEISSFNMRDEMEEGKFTEDGTYVKSFDPHGVHDRWMEGLDEREIKLARRRKRQQERQQKEKMRAEEKEIEESGGKGALERELLAMLNKGETVLEALQRLGVQAKKTGQTKKAGKLKADDAMTVDKTADKSADLPSAIERITHLASTIMSLGDTDIYSKTFEELVRSVRSSGLVDPSWVPPSNDKQYEYRWRVEGAGQPGEVFGPFGKEDMGAWHKASYFGSVGEKVQVRETGGEWGDWDNVLE</sequence>
<dbReference type="InterPro" id="IPR035445">
    <property type="entry name" value="GYF-like_dom_sf"/>
</dbReference>
<evidence type="ECO:0000313" key="4">
    <source>
        <dbReference type="Proteomes" id="UP001218218"/>
    </source>
</evidence>
<dbReference type="PROSITE" id="PS50829">
    <property type="entry name" value="GYF"/>
    <property type="match status" value="1"/>
</dbReference>
<name>A0AAD6ZYK5_9AGAR</name>
<dbReference type="InterPro" id="IPR003169">
    <property type="entry name" value="GYF"/>
</dbReference>
<feature type="compositionally biased region" description="Acidic residues" evidence="1">
    <location>
        <begin position="63"/>
        <end position="73"/>
    </location>
</feature>
<keyword evidence="4" id="KW-1185">Reference proteome</keyword>
<feature type="compositionally biased region" description="Basic and acidic residues" evidence="1">
    <location>
        <begin position="206"/>
        <end position="225"/>
    </location>
</feature>
<dbReference type="SUPFAM" id="SSF55277">
    <property type="entry name" value="GYF domain"/>
    <property type="match status" value="1"/>
</dbReference>
<reference evidence="3" key="1">
    <citation type="submission" date="2023-03" db="EMBL/GenBank/DDBJ databases">
        <title>Massive genome expansion in bonnet fungi (Mycena s.s.) driven by repeated elements and novel gene families across ecological guilds.</title>
        <authorList>
            <consortium name="Lawrence Berkeley National Laboratory"/>
            <person name="Harder C.B."/>
            <person name="Miyauchi S."/>
            <person name="Viragh M."/>
            <person name="Kuo A."/>
            <person name="Thoen E."/>
            <person name="Andreopoulos B."/>
            <person name="Lu D."/>
            <person name="Skrede I."/>
            <person name="Drula E."/>
            <person name="Henrissat B."/>
            <person name="Morin E."/>
            <person name="Kohler A."/>
            <person name="Barry K."/>
            <person name="LaButti K."/>
            <person name="Morin E."/>
            <person name="Salamov A."/>
            <person name="Lipzen A."/>
            <person name="Mereny Z."/>
            <person name="Hegedus B."/>
            <person name="Baldrian P."/>
            <person name="Stursova M."/>
            <person name="Weitz H."/>
            <person name="Taylor A."/>
            <person name="Grigoriev I.V."/>
            <person name="Nagy L.G."/>
            <person name="Martin F."/>
            <person name="Kauserud H."/>
        </authorList>
    </citation>
    <scope>NUCLEOTIDE SEQUENCE</scope>
    <source>
        <strain evidence="3">CBHHK002</strain>
    </source>
</reference>
<dbReference type="AlphaFoldDB" id="A0AAD6ZYK5"/>
<evidence type="ECO:0000259" key="2">
    <source>
        <dbReference type="PROSITE" id="PS50829"/>
    </source>
</evidence>
<dbReference type="GO" id="GO:0005682">
    <property type="term" value="C:U5 snRNP"/>
    <property type="evidence" value="ECO:0007669"/>
    <property type="project" value="InterPro"/>
</dbReference>
<feature type="region of interest" description="Disordered" evidence="1">
    <location>
        <begin position="1"/>
        <end position="161"/>
    </location>
</feature>
<evidence type="ECO:0000256" key="1">
    <source>
        <dbReference type="SAM" id="MobiDB-lite"/>
    </source>
</evidence>
<organism evidence="3 4">
    <name type="scientific">Mycena albidolilacea</name>
    <dbReference type="NCBI Taxonomy" id="1033008"/>
    <lineage>
        <taxon>Eukaryota</taxon>
        <taxon>Fungi</taxon>
        <taxon>Dikarya</taxon>
        <taxon>Basidiomycota</taxon>
        <taxon>Agaricomycotina</taxon>
        <taxon>Agaricomycetes</taxon>
        <taxon>Agaricomycetidae</taxon>
        <taxon>Agaricales</taxon>
        <taxon>Marasmiineae</taxon>
        <taxon>Mycenaceae</taxon>
        <taxon>Mycena</taxon>
    </lineage>
</organism>
<feature type="region of interest" description="Disordered" evidence="1">
    <location>
        <begin position="201"/>
        <end position="225"/>
    </location>
</feature>